<feature type="region of interest" description="Disordered" evidence="19">
    <location>
        <begin position="575"/>
        <end position="706"/>
    </location>
</feature>
<feature type="domain" description="HOOK N-terminal" evidence="21">
    <location>
        <begin position="57"/>
        <end position="184"/>
    </location>
</feature>
<evidence type="ECO:0000256" key="17">
    <source>
        <dbReference type="ARBA" id="ARBA00078746"/>
    </source>
</evidence>
<feature type="region of interest" description="Disordered" evidence="19">
    <location>
        <begin position="507"/>
        <end position="530"/>
    </location>
</feature>
<proteinExistence type="inferred from homology"/>
<feature type="coiled-coil region" evidence="18">
    <location>
        <begin position="1014"/>
        <end position="1048"/>
    </location>
</feature>
<organism evidence="22">
    <name type="scientific">Castor canadensis</name>
    <name type="common">American beaver</name>
    <dbReference type="NCBI Taxonomy" id="51338"/>
    <lineage>
        <taxon>Eukaryota</taxon>
        <taxon>Metazoa</taxon>
        <taxon>Chordata</taxon>
        <taxon>Craniata</taxon>
        <taxon>Vertebrata</taxon>
        <taxon>Euteleostomi</taxon>
        <taxon>Mammalia</taxon>
        <taxon>Eutheria</taxon>
        <taxon>Euarchontoglires</taxon>
        <taxon>Glires</taxon>
        <taxon>Rodentia</taxon>
        <taxon>Castorimorpha</taxon>
        <taxon>Castoridae</taxon>
        <taxon>Castor</taxon>
    </lineage>
</organism>
<evidence type="ECO:0000256" key="2">
    <source>
        <dbReference type="ARBA" id="ARBA00004240"/>
    </source>
</evidence>
<dbReference type="GO" id="GO:0030705">
    <property type="term" value="P:cytoskeleton-dependent intracellular transport"/>
    <property type="evidence" value="ECO:0007669"/>
    <property type="project" value="InterPro"/>
</dbReference>
<evidence type="ECO:0000256" key="3">
    <source>
        <dbReference type="ARBA" id="ARBA00004267"/>
    </source>
</evidence>
<evidence type="ECO:0000256" key="14">
    <source>
        <dbReference type="ARBA" id="ARBA00064574"/>
    </source>
</evidence>
<evidence type="ECO:0000256" key="8">
    <source>
        <dbReference type="ARBA" id="ARBA00023016"/>
    </source>
</evidence>
<dbReference type="GO" id="GO:0016020">
    <property type="term" value="C:membrane"/>
    <property type="evidence" value="ECO:0007669"/>
    <property type="project" value="UniProtKB-SubCell"/>
</dbReference>
<dbReference type="PANTHER" id="PTHR18947:SF35">
    <property type="entry name" value="COILED-COIL DOMAIN-CONTAINING PROTEIN 88B"/>
    <property type="match status" value="1"/>
</dbReference>
<evidence type="ECO:0000256" key="12">
    <source>
        <dbReference type="ARBA" id="ARBA00023212"/>
    </source>
</evidence>
<evidence type="ECO:0000259" key="21">
    <source>
        <dbReference type="Pfam" id="PF19047"/>
    </source>
</evidence>
<comment type="similarity">
    <text evidence="13">Belongs to the CCDC88 family.</text>
</comment>
<feature type="chain" id="PRO_5034165932" description="Coiled-coil domain-containing protein 88B" evidence="20">
    <location>
        <begin position="26"/>
        <end position="1503"/>
    </location>
</feature>
<dbReference type="PANTHER" id="PTHR18947">
    <property type="entry name" value="HOOK PROTEINS"/>
    <property type="match status" value="1"/>
</dbReference>
<feature type="region of interest" description="Disordered" evidence="19">
    <location>
        <begin position="31"/>
        <end position="52"/>
    </location>
</feature>
<dbReference type="Ensembl" id="ENSCCNT00000021857.1">
    <property type="protein sequence ID" value="ENSCCNP00000016794.1"/>
    <property type="gene ID" value="ENSCCNG00000017086.1"/>
</dbReference>
<evidence type="ECO:0000256" key="15">
    <source>
        <dbReference type="ARBA" id="ARBA00068574"/>
    </source>
</evidence>
<dbReference type="GO" id="GO:0051959">
    <property type="term" value="F:dynein light intermediate chain binding"/>
    <property type="evidence" value="ECO:0007669"/>
    <property type="project" value="TreeGrafter"/>
</dbReference>
<comment type="subunit">
    <text evidence="14">Homodimer. Interacts with DOCK8. Interacts (via C-terminus) with intact microtubules. Interacts with dynein-dynactin motor complex. Interacts (via C-terminus) with HSPA5.</text>
</comment>
<keyword evidence="10 18" id="KW-0175">Coiled coil</keyword>
<keyword evidence="6" id="KW-0597">Phosphoprotein</keyword>
<feature type="compositionally biased region" description="Acidic residues" evidence="19">
    <location>
        <begin position="31"/>
        <end position="50"/>
    </location>
</feature>
<feature type="coiled-coil region" evidence="18">
    <location>
        <begin position="1119"/>
        <end position="1325"/>
    </location>
</feature>
<dbReference type="InterPro" id="IPR036872">
    <property type="entry name" value="CH_dom_sf"/>
</dbReference>
<dbReference type="GO" id="GO:0005794">
    <property type="term" value="C:Golgi apparatus"/>
    <property type="evidence" value="ECO:0007669"/>
    <property type="project" value="UniProtKB-SubCell"/>
</dbReference>
<evidence type="ECO:0000256" key="9">
    <source>
        <dbReference type="ARBA" id="ARBA00023034"/>
    </source>
</evidence>
<dbReference type="CDD" id="cd22230">
    <property type="entry name" value="HkD_Gipie"/>
    <property type="match status" value="1"/>
</dbReference>
<dbReference type="GO" id="GO:0005813">
    <property type="term" value="C:centrosome"/>
    <property type="evidence" value="ECO:0007669"/>
    <property type="project" value="TreeGrafter"/>
</dbReference>
<comment type="subcellular location">
    <subcellularLocation>
        <location evidence="3">Cytoplasm</location>
        <location evidence="3">Cytoskeleton</location>
        <location evidence="3">Microtubule organizing center</location>
    </subcellularLocation>
    <subcellularLocation>
        <location evidence="2">Endoplasmic reticulum</location>
    </subcellularLocation>
    <subcellularLocation>
        <location evidence="4">Golgi apparatus</location>
    </subcellularLocation>
    <subcellularLocation>
        <location evidence="1">Membrane</location>
        <topology evidence="1">Peripheral membrane protein</topology>
    </subcellularLocation>
</comment>
<dbReference type="InterPro" id="IPR043936">
    <property type="entry name" value="HOOK_N"/>
</dbReference>
<name>A0A8C0WVS6_CASCN</name>
<keyword evidence="8" id="KW-0346">Stress response</keyword>
<feature type="coiled-coil region" evidence="18">
    <location>
        <begin position="777"/>
        <end position="959"/>
    </location>
</feature>
<feature type="compositionally biased region" description="Basic and acidic residues" evidence="19">
    <location>
        <begin position="673"/>
        <end position="688"/>
    </location>
</feature>
<evidence type="ECO:0000256" key="16">
    <source>
        <dbReference type="ARBA" id="ARBA00075405"/>
    </source>
</evidence>
<keyword evidence="7" id="KW-0256">Endoplasmic reticulum</keyword>
<dbReference type="Pfam" id="PF19047">
    <property type="entry name" value="HOOK_N"/>
    <property type="match status" value="1"/>
</dbReference>
<dbReference type="FunFam" id="1.10.418.10:FF:000076">
    <property type="entry name" value="Coiled-coil domain containing 88B"/>
    <property type="match status" value="1"/>
</dbReference>
<accession>A0A8C0WVS6</accession>
<dbReference type="GO" id="GO:0008017">
    <property type="term" value="F:microtubule binding"/>
    <property type="evidence" value="ECO:0007669"/>
    <property type="project" value="TreeGrafter"/>
</dbReference>
<dbReference type="Gene3D" id="1.10.418.10">
    <property type="entry name" value="Calponin-like domain"/>
    <property type="match status" value="1"/>
</dbReference>
<dbReference type="GO" id="GO:0031122">
    <property type="term" value="P:cytoplasmic microtubule organization"/>
    <property type="evidence" value="ECO:0007669"/>
    <property type="project" value="TreeGrafter"/>
</dbReference>
<dbReference type="GO" id="GO:0005783">
    <property type="term" value="C:endoplasmic reticulum"/>
    <property type="evidence" value="ECO:0007669"/>
    <property type="project" value="UniProtKB-SubCell"/>
</dbReference>
<keyword evidence="12" id="KW-0206">Cytoskeleton</keyword>
<evidence type="ECO:0000313" key="22">
    <source>
        <dbReference type="Ensembl" id="ENSCCNP00000016794.1"/>
    </source>
</evidence>
<reference evidence="22" key="1">
    <citation type="submission" date="2023-09" db="UniProtKB">
        <authorList>
            <consortium name="Ensembl"/>
        </authorList>
    </citation>
    <scope>IDENTIFICATION</scope>
</reference>
<evidence type="ECO:0000256" key="7">
    <source>
        <dbReference type="ARBA" id="ARBA00022824"/>
    </source>
</evidence>
<feature type="signal peptide" evidence="20">
    <location>
        <begin position="1"/>
        <end position="25"/>
    </location>
</feature>
<sequence>MERGKGPRLRDFLSGSLATWALGLAGLVGEVEEPAGTEEEEEEEEGEEEGERPFCPEKRFLRLSDGALLLRVLGIVAPSSRGGSQMVRGHDGPAAWRVWNLSHLWGRLRDFYQEELQLLILSPPPDLQTLGFDPLSEEAVEELEGILRLLLGASVQCEHRELFIRHIQGLSLEVQSELATTIQEVTQPGAGVVLALAGPDPGELGTFELEMQSRSLMGTLSKLVRERDLGAQRLAELLLERERAPLPAEAPARAPGEGPSHHLALQLANTKAQLRRLRQELEEKAELLLDSQAEVQGLEAEIRRLRQEAQALSGQAKRAELYREEAEALRERVGRLPRLQEELRRCRERLQEAEACKGQLQEERVLSRALEASKALLEEQLEVARERSARLHETQRENLLLRTRLGEAHAELGSLQHQVDQLVQENVELELELRRSLEPPPPPGSPVEALLLGAAPSLQDEVREAEAGRLRTVERENQELRGLLHVLQRQLEGQCPLLEEQSKDSMLPVLDASPGTPLASDHSPQGLVCQTEGEGTQTLDLAPCASDSALKWSSSECPLASDSDQEVMEAALAAQTSDITEDSDPPEETQKSLEKTGHRASVQTSLSMTSPESPEITTEVQPVLGEETGDRKASQGTSAPEAQQGPKHKPGSSELNPQLPLEEQETLDQGLDLSKRQTEAGRHEHRLEGMVGELAPQKPQQKLEGVSDVQALEEPITGGTLASGCPEQEDLREEVMRLRREAVVLGAELEAQAQRLETRGAEVARLSEELGQVRRTEAEAHQEAEAQARELARLREAVEAAGRELEAVSREREALAEALAAAGRERRQWEREGPRLRAQAEAAEQRIQVLEMEGRGHLEEAESERREKQALGEELEKAVVRGQELGARLEHLQRELERAAQERQEFLREQESQHQRYLGLEQRLEAELQAAETSKEEALMELKTRALQLEEELLQLRRGPGGQGPEGQAEPQTMMTQSGRLIEVERSVSAGLWGPPGGGGGGCLTAANPAFRQNATLVAEKAALQGQLQHLEGQLGNLQGRAQELLLQSQRAQEYSSRLQAEKSVMEIQGQELHRKLGVLEEEVRAARQAQEETRGQQQALLRDHEALAQLQRRQETELEGLLVRHRDLKANMRTLELAHRELQGRHEQLQAQRANVEAQEVALLAERERLMQDGHRQRGLEEELRRLQSEHDRAQMLLAEVSRERGELQGERGELRGRLARLELERAQLEMQSQQLRESNQQLDLSACRLTTQCELLTQLRSAQEEENRQLLAEVQALSRENRELLERSLESRDHLHREQREYLDQLNALRREKQKLVEKIMDQYRVLEPGPLPRTKKGSWLADKVKRLMRPRREGAPLGGPRLGADGAGSTDSLGAPLETELPQGREADGTGSPSPAPMRRAQSSLCLQDETLAGGQRRKLSSRFPVGRSSESFSPGDTPRQRFRQRRPGPLGAPGAHGKGSGVEWDGSTETLQEHETDAKGEGLEEPEPEKRLLTPSLSQ</sequence>
<keyword evidence="20" id="KW-0732">Signal</keyword>
<feature type="coiled-coil region" evidence="18">
    <location>
        <begin position="260"/>
        <end position="432"/>
    </location>
</feature>
<protein>
    <recommendedName>
        <fullName evidence="15">Coiled-coil domain-containing protein 88B</fullName>
    </recommendedName>
    <alternativeName>
        <fullName evidence="16">Gipie</fullName>
    </alternativeName>
    <alternativeName>
        <fullName evidence="17">Hook-related protein 3</fullName>
    </alternativeName>
</protein>
<keyword evidence="5" id="KW-0963">Cytoplasm</keyword>
<evidence type="ECO:0000256" key="4">
    <source>
        <dbReference type="ARBA" id="ARBA00004555"/>
    </source>
</evidence>
<evidence type="ECO:0000256" key="11">
    <source>
        <dbReference type="ARBA" id="ARBA00023136"/>
    </source>
</evidence>
<feature type="compositionally biased region" description="Polar residues" evidence="19">
    <location>
        <begin position="601"/>
        <end position="620"/>
    </location>
</feature>
<evidence type="ECO:0000256" key="1">
    <source>
        <dbReference type="ARBA" id="ARBA00004170"/>
    </source>
</evidence>
<feature type="compositionally biased region" description="Basic and acidic residues" evidence="19">
    <location>
        <begin position="588"/>
        <end position="597"/>
    </location>
</feature>
<dbReference type="SUPFAM" id="SSF116907">
    <property type="entry name" value="Hook domain"/>
    <property type="match status" value="1"/>
</dbReference>
<keyword evidence="9" id="KW-0333">Golgi apparatus</keyword>
<evidence type="ECO:0000256" key="6">
    <source>
        <dbReference type="ARBA" id="ARBA00022553"/>
    </source>
</evidence>
<evidence type="ECO:0000256" key="10">
    <source>
        <dbReference type="ARBA" id="ARBA00023054"/>
    </source>
</evidence>
<keyword evidence="11" id="KW-0472">Membrane</keyword>
<evidence type="ECO:0000256" key="18">
    <source>
        <dbReference type="SAM" id="Coils"/>
    </source>
</evidence>
<feature type="region of interest" description="Disordered" evidence="19">
    <location>
        <begin position="1353"/>
        <end position="1503"/>
    </location>
</feature>
<evidence type="ECO:0000256" key="5">
    <source>
        <dbReference type="ARBA" id="ARBA00022490"/>
    </source>
</evidence>
<feature type="compositionally biased region" description="Basic and acidic residues" evidence="19">
    <location>
        <begin position="1475"/>
        <end position="1496"/>
    </location>
</feature>
<evidence type="ECO:0000256" key="13">
    <source>
        <dbReference type="ARBA" id="ARBA00061299"/>
    </source>
</evidence>
<evidence type="ECO:0000256" key="20">
    <source>
        <dbReference type="SAM" id="SignalP"/>
    </source>
</evidence>
<gene>
    <name evidence="22" type="primary">Ccdc88b</name>
</gene>
<evidence type="ECO:0000256" key="19">
    <source>
        <dbReference type="SAM" id="MobiDB-lite"/>
    </source>
</evidence>